<dbReference type="UniPathway" id="UPA00241">
    <property type="reaction ID" value="UER00356"/>
</dbReference>
<dbReference type="GO" id="GO:0015937">
    <property type="term" value="P:coenzyme A biosynthetic process"/>
    <property type="evidence" value="ECO:0007669"/>
    <property type="project" value="UniProtKB-UniRule"/>
</dbReference>
<sequence>MLGRKILIYGSIGSGKTTFSKETFNSLPLVELDDVNRNLIEPGNSGYIQLKKNLSNEYFETDGQINKKKLKINLFNDNVFREKIENILHPLIFSELQKIIEKKDSYVVISPLIKLLSNKIKFDLKIKVICNINDQIKRVELRDGLEKNTIKKIIAYQESNYELIEPDFIFDSTGNLEEQLIKLKIFYD</sequence>
<evidence type="ECO:0000256" key="6">
    <source>
        <dbReference type="NCBIfam" id="TIGR00152"/>
    </source>
</evidence>
<evidence type="ECO:0000256" key="5">
    <source>
        <dbReference type="HAMAP-Rule" id="MF_00376"/>
    </source>
</evidence>
<dbReference type="Gene3D" id="3.40.50.300">
    <property type="entry name" value="P-loop containing nucleotide triphosphate hydrolases"/>
    <property type="match status" value="1"/>
</dbReference>
<dbReference type="NCBIfam" id="TIGR00152">
    <property type="entry name" value="dephospho-CoA kinase"/>
    <property type="match status" value="1"/>
</dbReference>
<proteinExistence type="inferred from homology"/>
<dbReference type="EMBL" id="CP011002">
    <property type="protein sequence ID" value="AKO65525.1"/>
    <property type="molecule type" value="Genomic_DNA"/>
</dbReference>
<dbReference type="PANTHER" id="PTHR10695:SF46">
    <property type="entry name" value="BIFUNCTIONAL COENZYME A SYNTHASE-RELATED"/>
    <property type="match status" value="1"/>
</dbReference>
<dbReference type="GO" id="GO:0005524">
    <property type="term" value="F:ATP binding"/>
    <property type="evidence" value="ECO:0007669"/>
    <property type="project" value="UniProtKB-UniRule"/>
</dbReference>
<keyword evidence="5" id="KW-0418">Kinase</keyword>
<evidence type="ECO:0000313" key="7">
    <source>
        <dbReference type="EMBL" id="AKO65525.1"/>
    </source>
</evidence>
<dbReference type="Proteomes" id="UP000066549">
    <property type="component" value="Chromosome"/>
</dbReference>
<feature type="binding site" evidence="5">
    <location>
        <begin position="13"/>
        <end position="18"/>
    </location>
    <ligand>
        <name>ATP</name>
        <dbReference type="ChEBI" id="CHEBI:30616"/>
    </ligand>
</feature>
<dbReference type="InterPro" id="IPR001977">
    <property type="entry name" value="Depp_CoAkinase"/>
</dbReference>
<dbReference type="GO" id="GO:0005737">
    <property type="term" value="C:cytoplasm"/>
    <property type="evidence" value="ECO:0007669"/>
    <property type="project" value="UniProtKB-SubCell"/>
</dbReference>
<keyword evidence="5" id="KW-0808">Transferase</keyword>
<dbReference type="HAMAP" id="MF_00376">
    <property type="entry name" value="Dephospho_CoA_kinase"/>
    <property type="match status" value="1"/>
</dbReference>
<dbReference type="AlphaFoldDB" id="A0A0H4J0E5"/>
<gene>
    <name evidence="5" type="primary">coaE</name>
    <name evidence="7" type="ORF">VI33_01870</name>
</gene>
<comment type="function">
    <text evidence="5">Catalyzes the phosphorylation of the 3'-hydroxyl group of dephosphocoenzyme A to form coenzyme A.</text>
</comment>
<dbReference type="EC" id="2.7.1.24" evidence="5 6"/>
<keyword evidence="2 5" id="KW-0547">Nucleotide-binding</keyword>
<evidence type="ECO:0000256" key="4">
    <source>
        <dbReference type="ARBA" id="ARBA00022993"/>
    </source>
</evidence>
<keyword evidence="4 5" id="KW-0173">Coenzyme A biosynthesis</keyword>
<comment type="subcellular location">
    <subcellularLocation>
        <location evidence="5">Cytoplasm</location>
    </subcellularLocation>
</comment>
<name>A0A0H4J0E5_9PROT</name>
<evidence type="ECO:0000313" key="8">
    <source>
        <dbReference type="Proteomes" id="UP000066549"/>
    </source>
</evidence>
<dbReference type="GO" id="GO:0004140">
    <property type="term" value="F:dephospho-CoA kinase activity"/>
    <property type="evidence" value="ECO:0007669"/>
    <property type="project" value="UniProtKB-UniRule"/>
</dbReference>
<keyword evidence="3 5" id="KW-0067">ATP-binding</keyword>
<dbReference type="OrthoDB" id="9812943at2"/>
<reference evidence="7 8" key="1">
    <citation type="submission" date="2015-03" db="EMBL/GenBank/DDBJ databases">
        <title>Comparative analysis of the OM43 clade including a novel species from Red Sea uncovers genomic and metabolic diversity among marine methylotrophs.</title>
        <authorList>
            <person name="Jimenez-Infante F."/>
            <person name="Ngugi D.K."/>
            <person name="Vinu M."/>
            <person name="Alam I."/>
            <person name="Kamau A."/>
            <person name="Blom J."/>
            <person name="Bajic V.B."/>
            <person name="Stingl U."/>
        </authorList>
    </citation>
    <scope>NUCLEOTIDE SEQUENCE [LARGE SCALE GENOMIC DNA]</scope>
    <source>
        <strain evidence="7 8">MBRSH7</strain>
    </source>
</reference>
<comment type="similarity">
    <text evidence="1 5">Belongs to the CoaE family.</text>
</comment>
<comment type="catalytic activity">
    <reaction evidence="5">
        <text>3'-dephospho-CoA + ATP = ADP + CoA + H(+)</text>
        <dbReference type="Rhea" id="RHEA:18245"/>
        <dbReference type="ChEBI" id="CHEBI:15378"/>
        <dbReference type="ChEBI" id="CHEBI:30616"/>
        <dbReference type="ChEBI" id="CHEBI:57287"/>
        <dbReference type="ChEBI" id="CHEBI:57328"/>
        <dbReference type="ChEBI" id="CHEBI:456216"/>
        <dbReference type="EC" id="2.7.1.24"/>
    </reaction>
</comment>
<keyword evidence="8" id="KW-1185">Reference proteome</keyword>
<organism evidence="7 8">
    <name type="scientific">Methylophilales bacterium MBRS-H7</name>
    <dbReference type="NCBI Taxonomy" id="1623450"/>
    <lineage>
        <taxon>Bacteria</taxon>
        <taxon>Pseudomonadati</taxon>
        <taxon>Pseudomonadota</taxon>
        <taxon>Betaproteobacteria</taxon>
        <taxon>Nitrosomonadales</taxon>
        <taxon>OM43 clade</taxon>
    </lineage>
</organism>
<dbReference type="InterPro" id="IPR027417">
    <property type="entry name" value="P-loop_NTPase"/>
</dbReference>
<dbReference type="CDD" id="cd02022">
    <property type="entry name" value="DPCK"/>
    <property type="match status" value="1"/>
</dbReference>
<dbReference type="PROSITE" id="PS51219">
    <property type="entry name" value="DPCK"/>
    <property type="match status" value="1"/>
</dbReference>
<evidence type="ECO:0000256" key="1">
    <source>
        <dbReference type="ARBA" id="ARBA00009018"/>
    </source>
</evidence>
<evidence type="ECO:0000256" key="3">
    <source>
        <dbReference type="ARBA" id="ARBA00022840"/>
    </source>
</evidence>
<comment type="pathway">
    <text evidence="5">Cofactor biosynthesis; coenzyme A biosynthesis; CoA from (R)-pantothenate: step 5/5.</text>
</comment>
<protein>
    <recommendedName>
        <fullName evidence="5 6">Dephospho-CoA kinase</fullName>
        <ecNumber evidence="5 6">2.7.1.24</ecNumber>
    </recommendedName>
    <alternativeName>
        <fullName evidence="5">Dephosphocoenzyme A kinase</fullName>
    </alternativeName>
</protein>
<dbReference type="SUPFAM" id="SSF52540">
    <property type="entry name" value="P-loop containing nucleoside triphosphate hydrolases"/>
    <property type="match status" value="1"/>
</dbReference>
<dbReference type="Pfam" id="PF01121">
    <property type="entry name" value="CoaE"/>
    <property type="match status" value="1"/>
</dbReference>
<keyword evidence="5" id="KW-0963">Cytoplasm</keyword>
<dbReference type="PANTHER" id="PTHR10695">
    <property type="entry name" value="DEPHOSPHO-COA KINASE-RELATED"/>
    <property type="match status" value="1"/>
</dbReference>
<accession>A0A0H4J0E5</accession>
<evidence type="ECO:0000256" key="2">
    <source>
        <dbReference type="ARBA" id="ARBA00022741"/>
    </source>
</evidence>